<evidence type="ECO:0000313" key="4">
    <source>
        <dbReference type="Proteomes" id="UP000240880"/>
    </source>
</evidence>
<sequence>MKGEKAKVESPTKYIKNALNTQVLVRLKDGSQFVGKLINYDSVMNLILVESKEVDQNGNPQVNLGKVLIRGSNIIFVKVG</sequence>
<dbReference type="GO" id="GO:1990904">
    <property type="term" value="C:ribonucleoprotein complex"/>
    <property type="evidence" value="ECO:0007669"/>
    <property type="project" value="UniProtKB-KW"/>
</dbReference>
<dbReference type="AlphaFoldDB" id="A0A2R6ABB1"/>
<proteinExistence type="predicted"/>
<dbReference type="InterPro" id="IPR047575">
    <property type="entry name" value="Sm"/>
</dbReference>
<dbReference type="PANTHER" id="PTHR11021">
    <property type="entry name" value="SMALL NUCLEAR RIBONUCLEOPROTEIN F SNRNP-F"/>
    <property type="match status" value="1"/>
</dbReference>
<comment type="caution">
    <text evidence="3">The sequence shown here is derived from an EMBL/GenBank/DDBJ whole genome shotgun (WGS) entry which is preliminary data.</text>
</comment>
<dbReference type="InterPro" id="IPR016487">
    <property type="entry name" value="Lsm6/sSmF"/>
</dbReference>
<organism evidence="3 4">
    <name type="scientific">Candidatus Marsarchaeota G1 archaeon OSP_D</name>
    <dbReference type="NCBI Taxonomy" id="1978155"/>
    <lineage>
        <taxon>Archaea</taxon>
        <taxon>Candidatus Marsarchaeota</taxon>
        <taxon>Candidatus Marsarchaeota group 1</taxon>
    </lineage>
</organism>
<dbReference type="Pfam" id="PF01423">
    <property type="entry name" value="LSM"/>
    <property type="match status" value="1"/>
</dbReference>
<dbReference type="InterPro" id="IPR010920">
    <property type="entry name" value="LSM_dom_sf"/>
</dbReference>
<dbReference type="PANTHER" id="PTHR11021:SF0">
    <property type="entry name" value="SMALL NUCLEAR RIBONUCLEOPROTEIN F"/>
    <property type="match status" value="1"/>
</dbReference>
<dbReference type="PROSITE" id="PS52002">
    <property type="entry name" value="SM"/>
    <property type="match status" value="1"/>
</dbReference>
<reference evidence="3 4" key="1">
    <citation type="submission" date="2017-04" db="EMBL/GenBank/DDBJ databases">
        <title>Novel microbial lineages endemic to geothermal iron-oxide mats fill important gaps in the evolutionary history of Archaea.</title>
        <authorList>
            <person name="Jay Z.J."/>
            <person name="Beam J.P."/>
            <person name="Dlakic M."/>
            <person name="Rusch D.B."/>
            <person name="Kozubal M.A."/>
            <person name="Inskeep W.P."/>
        </authorList>
    </citation>
    <scope>NUCLEOTIDE SEQUENCE [LARGE SCALE GENOMIC DNA]</scope>
    <source>
        <strain evidence="3">OSP_D</strain>
    </source>
</reference>
<dbReference type="SMART" id="SM00651">
    <property type="entry name" value="Sm"/>
    <property type="match status" value="1"/>
</dbReference>
<dbReference type="InterPro" id="IPR001163">
    <property type="entry name" value="Sm_dom_euk/arc"/>
</dbReference>
<dbReference type="GO" id="GO:0000398">
    <property type="term" value="P:mRNA splicing, via spliceosome"/>
    <property type="evidence" value="ECO:0007669"/>
    <property type="project" value="InterPro"/>
</dbReference>
<name>A0A2R6ABB1_9ARCH</name>
<feature type="domain" description="Sm" evidence="2">
    <location>
        <begin position="10"/>
        <end position="80"/>
    </location>
</feature>
<gene>
    <name evidence="3" type="ORF">B9Q01_04160</name>
</gene>
<evidence type="ECO:0000256" key="1">
    <source>
        <dbReference type="ARBA" id="ARBA00023274"/>
    </source>
</evidence>
<accession>A0A2R6ABB1</accession>
<dbReference type="Gene3D" id="2.30.30.100">
    <property type="match status" value="1"/>
</dbReference>
<evidence type="ECO:0000313" key="3">
    <source>
        <dbReference type="EMBL" id="PSN83615.1"/>
    </source>
</evidence>
<dbReference type="GO" id="GO:0003723">
    <property type="term" value="F:RNA binding"/>
    <property type="evidence" value="ECO:0007669"/>
    <property type="project" value="InterPro"/>
</dbReference>
<dbReference type="SUPFAM" id="SSF50182">
    <property type="entry name" value="Sm-like ribonucleoproteins"/>
    <property type="match status" value="1"/>
</dbReference>
<evidence type="ECO:0000259" key="2">
    <source>
        <dbReference type="PROSITE" id="PS52002"/>
    </source>
</evidence>
<protein>
    <recommendedName>
        <fullName evidence="2">Sm domain-containing protein</fullName>
    </recommendedName>
</protein>
<dbReference type="Proteomes" id="UP000240880">
    <property type="component" value="Unassembled WGS sequence"/>
</dbReference>
<keyword evidence="1" id="KW-0687">Ribonucleoprotein</keyword>
<dbReference type="EMBL" id="NEXC01000019">
    <property type="protein sequence ID" value="PSN83615.1"/>
    <property type="molecule type" value="Genomic_DNA"/>
</dbReference>